<evidence type="ECO:0000256" key="7">
    <source>
        <dbReference type="ARBA" id="ARBA00023136"/>
    </source>
</evidence>
<feature type="transmembrane region" description="Helical" evidence="9">
    <location>
        <begin position="97"/>
        <end position="117"/>
    </location>
</feature>
<keyword evidence="3 8" id="KW-1003">Cell membrane</keyword>
<dbReference type="EMBL" id="FMUN01000006">
    <property type="protein sequence ID" value="SCY48192.1"/>
    <property type="molecule type" value="Genomic_DNA"/>
</dbReference>
<feature type="transmembrane region" description="Helical" evidence="9">
    <location>
        <begin position="52"/>
        <end position="85"/>
    </location>
</feature>
<keyword evidence="5 8" id="KW-0133">Cell shape</keyword>
<dbReference type="RefSeq" id="WP_054965643.1">
    <property type="nucleotide sequence ID" value="NZ_FMUN01000006.1"/>
</dbReference>
<comment type="function">
    <text evidence="8">Involved in formation of the rod shape of the cell. May also contribute to regulation of formation of penicillin-binding proteins.</text>
</comment>
<comment type="similarity">
    <text evidence="2 8">Belongs to the MreD family.</text>
</comment>
<evidence type="ECO:0000256" key="6">
    <source>
        <dbReference type="ARBA" id="ARBA00022989"/>
    </source>
</evidence>
<protein>
    <recommendedName>
        <fullName evidence="8">Rod shape-determining protein MreD</fullName>
    </recommendedName>
</protein>
<evidence type="ECO:0000256" key="8">
    <source>
        <dbReference type="PIRNR" id="PIRNR018472"/>
    </source>
</evidence>
<evidence type="ECO:0000256" key="5">
    <source>
        <dbReference type="ARBA" id="ARBA00022960"/>
    </source>
</evidence>
<keyword evidence="8" id="KW-0997">Cell inner membrane</keyword>
<keyword evidence="11" id="KW-1185">Reference proteome</keyword>
<keyword evidence="4 9" id="KW-0812">Transmembrane</keyword>
<evidence type="ECO:0000256" key="4">
    <source>
        <dbReference type="ARBA" id="ARBA00022692"/>
    </source>
</evidence>
<keyword evidence="7 8" id="KW-0472">Membrane</keyword>
<dbReference type="NCBIfam" id="TIGR03426">
    <property type="entry name" value="shape_MreD"/>
    <property type="match status" value="1"/>
</dbReference>
<comment type="subcellular location">
    <subcellularLocation>
        <location evidence="8">Cell inner membrane</location>
    </subcellularLocation>
    <subcellularLocation>
        <location evidence="1">Cell membrane</location>
        <topology evidence="1">Multi-pass membrane protein</topology>
    </subcellularLocation>
</comment>
<reference evidence="11" key="1">
    <citation type="submission" date="2016-10" db="EMBL/GenBank/DDBJ databases">
        <authorList>
            <person name="Varghese N."/>
        </authorList>
    </citation>
    <scope>NUCLEOTIDE SEQUENCE [LARGE SCALE GENOMIC DNA]</scope>
    <source>
        <strain evidence="11">HL 19</strain>
    </source>
</reference>
<dbReference type="PIRSF" id="PIRSF018472">
    <property type="entry name" value="MreD_proteobac"/>
    <property type="match status" value="1"/>
</dbReference>
<evidence type="ECO:0000313" key="11">
    <source>
        <dbReference type="Proteomes" id="UP000183104"/>
    </source>
</evidence>
<dbReference type="GO" id="GO:0008360">
    <property type="term" value="P:regulation of cell shape"/>
    <property type="evidence" value="ECO:0007669"/>
    <property type="project" value="UniProtKB-UniRule"/>
</dbReference>
<evidence type="ECO:0000256" key="3">
    <source>
        <dbReference type="ARBA" id="ARBA00022475"/>
    </source>
</evidence>
<accession>A0A0P9CVG1</accession>
<name>A0A0P9CVG1_9GAMM</name>
<dbReference type="PANTHER" id="PTHR37484">
    <property type="entry name" value="ROD SHAPE-DETERMINING PROTEIN MRED"/>
    <property type="match status" value="1"/>
</dbReference>
<dbReference type="InterPro" id="IPR007227">
    <property type="entry name" value="Cell_shape_determining_MreD"/>
</dbReference>
<dbReference type="PANTHER" id="PTHR37484:SF1">
    <property type="entry name" value="ROD SHAPE-DETERMINING PROTEIN MRED"/>
    <property type="match status" value="1"/>
</dbReference>
<organism evidence="10 11">
    <name type="scientific">Thiohalorhabdus denitrificans</name>
    <dbReference type="NCBI Taxonomy" id="381306"/>
    <lineage>
        <taxon>Bacteria</taxon>
        <taxon>Pseudomonadati</taxon>
        <taxon>Pseudomonadota</taxon>
        <taxon>Gammaproteobacteria</taxon>
        <taxon>Thiohalorhabdales</taxon>
        <taxon>Thiohalorhabdaceae</taxon>
        <taxon>Thiohalorhabdus</taxon>
    </lineage>
</organism>
<dbReference type="OrthoDB" id="6647425at2"/>
<dbReference type="InterPro" id="IPR026034">
    <property type="entry name" value="MreD_proteobac"/>
</dbReference>
<evidence type="ECO:0000256" key="9">
    <source>
        <dbReference type="SAM" id="Phobius"/>
    </source>
</evidence>
<proteinExistence type="inferred from homology"/>
<feature type="transmembrane region" description="Helical" evidence="9">
    <location>
        <begin position="129"/>
        <end position="149"/>
    </location>
</feature>
<sequence length="159" mass="17493">MNLRGHLVVASSIALALGLGGLPLAPSIAYLWPDWVLLTISYWGLAAPHRYGLGVAFAAGLLQDVSATTLLGLHALIYVLAMYLIIENHLRLRLLHLWGQTLVLFLLALFSVLFQIWVEGPTEELGPNLWAAVPAVTTALFWSPVFLLLRSLRQRFAIA</sequence>
<gene>
    <name evidence="10" type="ORF">SAMN05661077_2246</name>
</gene>
<evidence type="ECO:0000256" key="1">
    <source>
        <dbReference type="ARBA" id="ARBA00004651"/>
    </source>
</evidence>
<evidence type="ECO:0000256" key="2">
    <source>
        <dbReference type="ARBA" id="ARBA00007776"/>
    </source>
</evidence>
<dbReference type="Proteomes" id="UP000183104">
    <property type="component" value="Unassembled WGS sequence"/>
</dbReference>
<feature type="transmembrane region" description="Helical" evidence="9">
    <location>
        <begin position="7"/>
        <end position="32"/>
    </location>
</feature>
<dbReference type="AlphaFoldDB" id="A0A0P9CVG1"/>
<evidence type="ECO:0000313" key="10">
    <source>
        <dbReference type="EMBL" id="SCY48192.1"/>
    </source>
</evidence>
<dbReference type="GO" id="GO:0005886">
    <property type="term" value="C:plasma membrane"/>
    <property type="evidence" value="ECO:0007669"/>
    <property type="project" value="UniProtKB-SubCell"/>
</dbReference>
<dbReference type="Pfam" id="PF04093">
    <property type="entry name" value="MreD"/>
    <property type="match status" value="1"/>
</dbReference>
<dbReference type="STRING" id="381306.AN478_05660"/>
<keyword evidence="6 9" id="KW-1133">Transmembrane helix</keyword>